<keyword evidence="7 9" id="KW-1133">Transmembrane helix</keyword>
<dbReference type="Pfam" id="PF01061">
    <property type="entry name" value="ABC2_membrane"/>
    <property type="match status" value="1"/>
</dbReference>
<dbReference type="GO" id="GO:0140359">
    <property type="term" value="F:ABC-type transporter activity"/>
    <property type="evidence" value="ECO:0007669"/>
    <property type="project" value="InterPro"/>
</dbReference>
<dbReference type="PROSITE" id="PS51012">
    <property type="entry name" value="ABC_TM2"/>
    <property type="match status" value="1"/>
</dbReference>
<keyword evidence="6 9" id="KW-0812">Transmembrane</keyword>
<comment type="subcellular location">
    <subcellularLocation>
        <location evidence="1">Cell inner membrane</location>
        <topology evidence="1">Multi-pass membrane protein</topology>
    </subcellularLocation>
    <subcellularLocation>
        <location evidence="9">Cell membrane</location>
        <topology evidence="9">Multi-pass membrane protein</topology>
    </subcellularLocation>
</comment>
<evidence type="ECO:0000256" key="3">
    <source>
        <dbReference type="ARBA" id="ARBA00022448"/>
    </source>
</evidence>
<evidence type="ECO:0000256" key="7">
    <source>
        <dbReference type="ARBA" id="ARBA00022989"/>
    </source>
</evidence>
<proteinExistence type="inferred from homology"/>
<reference evidence="11" key="1">
    <citation type="submission" date="2020-10" db="EMBL/GenBank/DDBJ databases">
        <authorList>
            <person name="Gilroy R."/>
        </authorList>
    </citation>
    <scope>NUCLEOTIDE SEQUENCE</scope>
    <source>
        <strain evidence="11">ChiHjej12B11-29160</strain>
    </source>
</reference>
<keyword evidence="3 9" id="KW-0813">Transport</keyword>
<dbReference type="AlphaFoldDB" id="A0A9D1HXT1"/>
<gene>
    <name evidence="11" type="ORF">IAD17_04990</name>
</gene>
<dbReference type="InterPro" id="IPR013525">
    <property type="entry name" value="ABC2_TM"/>
</dbReference>
<keyword evidence="4 9" id="KW-1003">Cell membrane</keyword>
<dbReference type="GO" id="GO:0005886">
    <property type="term" value="C:plasma membrane"/>
    <property type="evidence" value="ECO:0007669"/>
    <property type="project" value="UniProtKB-SubCell"/>
</dbReference>
<evidence type="ECO:0000256" key="2">
    <source>
        <dbReference type="ARBA" id="ARBA00007783"/>
    </source>
</evidence>
<evidence type="ECO:0000256" key="4">
    <source>
        <dbReference type="ARBA" id="ARBA00022475"/>
    </source>
</evidence>
<reference evidence="11" key="2">
    <citation type="journal article" date="2021" name="PeerJ">
        <title>Extensive microbial diversity within the chicken gut microbiome revealed by metagenomics and culture.</title>
        <authorList>
            <person name="Gilroy R."/>
            <person name="Ravi A."/>
            <person name="Getino M."/>
            <person name="Pursley I."/>
            <person name="Horton D.L."/>
            <person name="Alikhan N.F."/>
            <person name="Baker D."/>
            <person name="Gharbi K."/>
            <person name="Hall N."/>
            <person name="Watson M."/>
            <person name="Adriaenssens E.M."/>
            <person name="Foster-Nyarko E."/>
            <person name="Jarju S."/>
            <person name="Secka A."/>
            <person name="Antonio M."/>
            <person name="Oren A."/>
            <person name="Chaudhuri R.R."/>
            <person name="La Ragione R."/>
            <person name="Hildebrand F."/>
            <person name="Pallen M.J."/>
        </authorList>
    </citation>
    <scope>NUCLEOTIDE SEQUENCE</scope>
    <source>
        <strain evidence="11">ChiHjej12B11-29160</strain>
    </source>
</reference>
<evidence type="ECO:0000256" key="8">
    <source>
        <dbReference type="ARBA" id="ARBA00023136"/>
    </source>
</evidence>
<name>A0A9D1HXT1_9ACTN</name>
<evidence type="ECO:0000256" key="5">
    <source>
        <dbReference type="ARBA" id="ARBA00022519"/>
    </source>
</evidence>
<feature type="transmembrane region" description="Helical" evidence="9">
    <location>
        <begin position="271"/>
        <end position="290"/>
    </location>
</feature>
<feature type="transmembrane region" description="Helical" evidence="9">
    <location>
        <begin position="153"/>
        <end position="176"/>
    </location>
</feature>
<feature type="transmembrane region" description="Helical" evidence="9">
    <location>
        <begin position="217"/>
        <end position="241"/>
    </location>
</feature>
<evidence type="ECO:0000259" key="10">
    <source>
        <dbReference type="PROSITE" id="PS51012"/>
    </source>
</evidence>
<evidence type="ECO:0000256" key="6">
    <source>
        <dbReference type="ARBA" id="ARBA00022692"/>
    </source>
</evidence>
<comment type="similarity">
    <text evidence="2 9">Belongs to the ABC-2 integral membrane protein family.</text>
</comment>
<accession>A0A9D1HXT1</accession>
<dbReference type="PANTHER" id="PTHR30413:SF8">
    <property type="entry name" value="TRANSPORT PERMEASE PROTEIN"/>
    <property type="match status" value="1"/>
</dbReference>
<comment type="caution">
    <text evidence="11">The sequence shown here is derived from an EMBL/GenBank/DDBJ whole genome shotgun (WGS) entry which is preliminary data.</text>
</comment>
<evidence type="ECO:0000313" key="12">
    <source>
        <dbReference type="Proteomes" id="UP000824078"/>
    </source>
</evidence>
<evidence type="ECO:0000256" key="9">
    <source>
        <dbReference type="RuleBase" id="RU361157"/>
    </source>
</evidence>
<dbReference type="PANTHER" id="PTHR30413">
    <property type="entry name" value="INNER MEMBRANE TRANSPORT PERMEASE"/>
    <property type="match status" value="1"/>
</dbReference>
<keyword evidence="8 9" id="KW-0472">Membrane</keyword>
<feature type="transmembrane region" description="Helical" evidence="9">
    <location>
        <begin position="71"/>
        <end position="91"/>
    </location>
</feature>
<dbReference type="Proteomes" id="UP000824078">
    <property type="component" value="Unassembled WGS sequence"/>
</dbReference>
<feature type="transmembrane region" description="Helical" evidence="9">
    <location>
        <begin position="103"/>
        <end position="120"/>
    </location>
</feature>
<protein>
    <recommendedName>
        <fullName evidence="9">Transport permease protein</fullName>
    </recommendedName>
</protein>
<organism evidence="11 12">
    <name type="scientific">Candidatus Coprovicinus avistercoris</name>
    <dbReference type="NCBI Taxonomy" id="2840754"/>
    <lineage>
        <taxon>Bacteria</taxon>
        <taxon>Bacillati</taxon>
        <taxon>Actinomycetota</taxon>
        <taxon>Coriobacteriia</taxon>
        <taxon>Coriobacteriales</taxon>
        <taxon>Coriobacteriaceae</taxon>
        <taxon>Coriobacteriaceae incertae sedis</taxon>
        <taxon>Candidatus Coprovicinus</taxon>
    </lineage>
</organism>
<sequence length="301" mass="34376">MYRSCVNWLPYPRVAGGILDSKDTNLSHAVDAKGSSAELRERTWYPPHRRDLFILKQLVSKDFKLKYRRSALGVIWSVLNPLLMMIVMAAVFSSFMRYSDPTLGNYPLYLILGNTAWSLMNDSTTQGMQSILGASALLKKVKINRFVFPVQKVLFGLVNYAFSLIAVAVVMLFFQIPLTPYALLLPVIVLLLGLFCIGISLFLSAAAVFFRDVIHLWGVFLTAWMYATPLFYPFSILPGWMQTFEAFNPMYCYITCIRDVLLYQQLPTVSLLIRCVAFAVFALVVGWCVFKRHQHKFILYI</sequence>
<feature type="transmembrane region" description="Helical" evidence="9">
    <location>
        <begin position="182"/>
        <end position="210"/>
    </location>
</feature>
<keyword evidence="5" id="KW-0997">Cell inner membrane</keyword>
<evidence type="ECO:0000256" key="1">
    <source>
        <dbReference type="ARBA" id="ARBA00004429"/>
    </source>
</evidence>
<dbReference type="GO" id="GO:0015920">
    <property type="term" value="P:lipopolysaccharide transport"/>
    <property type="evidence" value="ECO:0007669"/>
    <property type="project" value="TreeGrafter"/>
</dbReference>
<dbReference type="InterPro" id="IPR047817">
    <property type="entry name" value="ABC2_TM_bact-type"/>
</dbReference>
<feature type="domain" description="ABC transmembrane type-2" evidence="10">
    <location>
        <begin position="72"/>
        <end position="293"/>
    </location>
</feature>
<evidence type="ECO:0000313" key="11">
    <source>
        <dbReference type="EMBL" id="HIU24257.1"/>
    </source>
</evidence>
<dbReference type="EMBL" id="DVMQ01000015">
    <property type="protein sequence ID" value="HIU24257.1"/>
    <property type="molecule type" value="Genomic_DNA"/>
</dbReference>